<gene>
    <name evidence="1" type="ORF">ESP70_010375</name>
</gene>
<evidence type="ECO:0000313" key="1">
    <source>
        <dbReference type="EMBL" id="KAA1397747.1"/>
    </source>
</evidence>
<name>A0A5M4FEH4_9ACTN</name>
<dbReference type="AlphaFoldDB" id="A0A5M4FEH4"/>
<reference evidence="1" key="1">
    <citation type="submission" date="2019-09" db="EMBL/GenBank/DDBJ databases">
        <authorList>
            <person name="Li J."/>
        </authorList>
    </citation>
    <scope>NUCLEOTIDE SEQUENCE [LARGE SCALE GENOMIC DNA]</scope>
    <source>
        <strain evidence="1">JCM 14732</strain>
    </source>
</reference>
<dbReference type="OrthoDB" id="5243870at2"/>
<accession>A0A5M4FEH4</accession>
<dbReference type="Proteomes" id="UP000380867">
    <property type="component" value="Unassembled WGS sequence"/>
</dbReference>
<evidence type="ECO:0008006" key="3">
    <source>
        <dbReference type="Google" id="ProtNLM"/>
    </source>
</evidence>
<protein>
    <recommendedName>
        <fullName evidence="3">CpsD/CapB family tyrosine-protein kinase</fullName>
    </recommendedName>
</protein>
<evidence type="ECO:0000313" key="2">
    <source>
        <dbReference type="Proteomes" id="UP000380867"/>
    </source>
</evidence>
<proteinExistence type="predicted"/>
<comment type="caution">
    <text evidence="1">The sequence shown here is derived from an EMBL/GenBank/DDBJ whole genome shotgun (WGS) entry which is preliminary data.</text>
</comment>
<dbReference type="EMBL" id="SDPQ02000002">
    <property type="protein sequence ID" value="KAA1397747.1"/>
    <property type="molecule type" value="Genomic_DNA"/>
</dbReference>
<dbReference type="Gene3D" id="3.40.50.300">
    <property type="entry name" value="P-loop containing nucleotide triphosphate hydrolases"/>
    <property type="match status" value="1"/>
</dbReference>
<dbReference type="RefSeq" id="WP_149689192.1">
    <property type="nucleotide sequence ID" value="NZ_SDPQ02000002.1"/>
</dbReference>
<keyword evidence="2" id="KW-1185">Reference proteome</keyword>
<organism evidence="1 2">
    <name type="scientific">Aeromicrobium ginsengisoli</name>
    <dbReference type="NCBI Taxonomy" id="363867"/>
    <lineage>
        <taxon>Bacteria</taxon>
        <taxon>Bacillati</taxon>
        <taxon>Actinomycetota</taxon>
        <taxon>Actinomycetes</taxon>
        <taxon>Propionibacteriales</taxon>
        <taxon>Nocardioidaceae</taxon>
        <taxon>Aeromicrobium</taxon>
    </lineage>
</organism>
<sequence length="256" mass="25614">MLVSVCSSKGAPGVTSTALTLAAVWPRPVVLVEADLTGGDLAFRCRSASGGPLSATPNLLGVAAAVGGTSGGVLVEFGQELACGVRIIQGVASAAQGRGLASLWGPIAHACVEADVDVIADLGRLDRSTATLPLAAASDRLLVVGTPSLESVIHTRETLMELAGALGPDLSGVRLVPIIIGASRHAQADRADVDQVMAAAGVLAGSAMHLPLDRPALARLEGGDAPSGRLAKTLLTRAAQGVAGEISQTRAMGVRS</sequence>
<dbReference type="InterPro" id="IPR027417">
    <property type="entry name" value="P-loop_NTPase"/>
</dbReference>